<evidence type="ECO:0000313" key="3">
    <source>
        <dbReference type="Proteomes" id="UP000630615"/>
    </source>
</evidence>
<keyword evidence="3" id="KW-1185">Reference proteome</keyword>
<keyword evidence="1" id="KW-1133">Transmembrane helix</keyword>
<keyword evidence="1" id="KW-0812">Transmembrane</keyword>
<dbReference type="RefSeq" id="WP_088270869.1">
    <property type="nucleotide sequence ID" value="NZ_BMKI01000010.1"/>
</dbReference>
<evidence type="ECO:0000313" key="2">
    <source>
        <dbReference type="EMBL" id="GGD00610.1"/>
    </source>
</evidence>
<evidence type="ECO:0008006" key="4">
    <source>
        <dbReference type="Google" id="ProtNLM"/>
    </source>
</evidence>
<sequence>MKKKIRMALLFLGIVSIICPGIKGNAEVKDNGIWQDGSKAEVEIKFKEAEVPIVPEPPIYEPPYSIIPPQKPKGILPHTGELLTSFIIMLTGLSILIILIGISNLKRVYYTEILE</sequence>
<proteinExistence type="predicted"/>
<organism evidence="2 3">
    <name type="scientific">Enterococcus wangshanyuanii</name>
    <dbReference type="NCBI Taxonomy" id="2005703"/>
    <lineage>
        <taxon>Bacteria</taxon>
        <taxon>Bacillati</taxon>
        <taxon>Bacillota</taxon>
        <taxon>Bacilli</taxon>
        <taxon>Lactobacillales</taxon>
        <taxon>Enterococcaceae</taxon>
        <taxon>Enterococcus</taxon>
    </lineage>
</organism>
<comment type="caution">
    <text evidence="2">The sequence shown here is derived from an EMBL/GenBank/DDBJ whole genome shotgun (WGS) entry which is preliminary data.</text>
</comment>
<gene>
    <name evidence="2" type="ORF">GCM10011573_32750</name>
</gene>
<name>A0ABQ1PP33_9ENTE</name>
<reference evidence="3" key="1">
    <citation type="journal article" date="2019" name="Int. J. Syst. Evol. Microbiol.">
        <title>The Global Catalogue of Microorganisms (GCM) 10K type strain sequencing project: providing services to taxonomists for standard genome sequencing and annotation.</title>
        <authorList>
            <consortium name="The Broad Institute Genomics Platform"/>
            <consortium name="The Broad Institute Genome Sequencing Center for Infectious Disease"/>
            <person name="Wu L."/>
            <person name="Ma J."/>
        </authorList>
    </citation>
    <scope>NUCLEOTIDE SEQUENCE [LARGE SCALE GENOMIC DNA]</scope>
    <source>
        <strain evidence="3">CGMCC 1.15942</strain>
    </source>
</reference>
<keyword evidence="1" id="KW-0472">Membrane</keyword>
<accession>A0ABQ1PP33</accession>
<protein>
    <recommendedName>
        <fullName evidence="4">Gram-positive cocci surface proteins LPxTG domain-containing protein</fullName>
    </recommendedName>
</protein>
<dbReference type="EMBL" id="BMKI01000010">
    <property type="protein sequence ID" value="GGD00610.1"/>
    <property type="molecule type" value="Genomic_DNA"/>
</dbReference>
<evidence type="ECO:0000256" key="1">
    <source>
        <dbReference type="SAM" id="Phobius"/>
    </source>
</evidence>
<feature type="transmembrane region" description="Helical" evidence="1">
    <location>
        <begin position="82"/>
        <end position="102"/>
    </location>
</feature>
<dbReference type="Proteomes" id="UP000630615">
    <property type="component" value="Unassembled WGS sequence"/>
</dbReference>